<comment type="caution">
    <text evidence="2">The sequence shown here is derived from an EMBL/GenBank/DDBJ whole genome shotgun (WGS) entry which is preliminary data.</text>
</comment>
<organism evidence="2 3">
    <name type="scientific">Asterophora parasitica</name>
    <dbReference type="NCBI Taxonomy" id="117018"/>
    <lineage>
        <taxon>Eukaryota</taxon>
        <taxon>Fungi</taxon>
        <taxon>Dikarya</taxon>
        <taxon>Basidiomycota</taxon>
        <taxon>Agaricomycotina</taxon>
        <taxon>Agaricomycetes</taxon>
        <taxon>Agaricomycetidae</taxon>
        <taxon>Agaricales</taxon>
        <taxon>Tricholomatineae</taxon>
        <taxon>Lyophyllaceae</taxon>
        <taxon>Asterophora</taxon>
    </lineage>
</organism>
<reference evidence="2" key="1">
    <citation type="submission" date="2020-07" db="EMBL/GenBank/DDBJ databases">
        <authorList>
            <person name="Nieuwenhuis M."/>
            <person name="Van De Peppel L.J.J."/>
        </authorList>
    </citation>
    <scope>NUCLEOTIDE SEQUENCE</scope>
    <source>
        <strain evidence="2">AP01</strain>
        <tissue evidence="2">Mycelium</tissue>
    </source>
</reference>
<sequence length="220" mass="24619">MINLTEQLSMQLVYSQTCIPLPRAHRVIRPFDCEDSAYLVMDYLPNAQRLQTAWKSLLVWSKLRVIVTLRIYLRQLRRVKHPSMGRPGPPRPKPLGCKGLQFDDSLCEGPFATPVELAGYYRKTHERALKHVSLGWGQPVNNPAPADRRGVGAMGEPPGSYSLRDGGARDTGCGNGFLEHPLGEPEGAGVEENRSRRRDVREMPGKVYVSNMGKKLRASE</sequence>
<protein>
    <submittedName>
        <fullName evidence="2">Uncharacterized protein</fullName>
    </submittedName>
</protein>
<name>A0A9P7KCH0_9AGAR</name>
<keyword evidence="3" id="KW-1185">Reference proteome</keyword>
<proteinExistence type="predicted"/>
<gene>
    <name evidence="2" type="ORF">DXG03_005706</name>
</gene>
<dbReference type="OrthoDB" id="8300194at2759"/>
<dbReference type="AlphaFoldDB" id="A0A9P7KCH0"/>
<reference evidence="2" key="2">
    <citation type="submission" date="2021-10" db="EMBL/GenBank/DDBJ databases">
        <title>Phylogenomics reveals ancestral predisposition of the termite-cultivated fungus Termitomyces towards a domesticated lifestyle.</title>
        <authorList>
            <person name="Auxier B."/>
            <person name="Grum-Grzhimaylo A."/>
            <person name="Cardenas M.E."/>
            <person name="Lodge J.D."/>
            <person name="Laessoe T."/>
            <person name="Pedersen O."/>
            <person name="Smith M.E."/>
            <person name="Kuyper T.W."/>
            <person name="Franco-Molano E.A."/>
            <person name="Baroni T.J."/>
            <person name="Aanen D.K."/>
        </authorList>
    </citation>
    <scope>NUCLEOTIDE SEQUENCE</scope>
    <source>
        <strain evidence="2">AP01</strain>
        <tissue evidence="2">Mycelium</tissue>
    </source>
</reference>
<evidence type="ECO:0000313" key="2">
    <source>
        <dbReference type="EMBL" id="KAG5645568.1"/>
    </source>
</evidence>
<evidence type="ECO:0000256" key="1">
    <source>
        <dbReference type="SAM" id="MobiDB-lite"/>
    </source>
</evidence>
<accession>A0A9P7KCH0</accession>
<dbReference type="Proteomes" id="UP000775547">
    <property type="component" value="Unassembled WGS sequence"/>
</dbReference>
<evidence type="ECO:0000313" key="3">
    <source>
        <dbReference type="Proteomes" id="UP000775547"/>
    </source>
</evidence>
<feature type="compositionally biased region" description="Basic and acidic residues" evidence="1">
    <location>
        <begin position="191"/>
        <end position="204"/>
    </location>
</feature>
<dbReference type="EMBL" id="JABCKV010000036">
    <property type="protein sequence ID" value="KAG5645568.1"/>
    <property type="molecule type" value="Genomic_DNA"/>
</dbReference>
<feature type="region of interest" description="Disordered" evidence="1">
    <location>
        <begin position="178"/>
        <end position="220"/>
    </location>
</feature>